<dbReference type="InParanoid" id="A0A2T3ACU8"/>
<evidence type="ECO:0000313" key="3">
    <source>
        <dbReference type="Proteomes" id="UP000241462"/>
    </source>
</evidence>
<organism evidence="2 3">
    <name type="scientific">Coniella lustricola</name>
    <dbReference type="NCBI Taxonomy" id="2025994"/>
    <lineage>
        <taxon>Eukaryota</taxon>
        <taxon>Fungi</taxon>
        <taxon>Dikarya</taxon>
        <taxon>Ascomycota</taxon>
        <taxon>Pezizomycotina</taxon>
        <taxon>Sordariomycetes</taxon>
        <taxon>Sordariomycetidae</taxon>
        <taxon>Diaporthales</taxon>
        <taxon>Schizoparmaceae</taxon>
        <taxon>Coniella</taxon>
    </lineage>
</organism>
<feature type="compositionally biased region" description="Polar residues" evidence="1">
    <location>
        <begin position="403"/>
        <end position="426"/>
    </location>
</feature>
<dbReference type="OrthoDB" id="3882058at2759"/>
<feature type="compositionally biased region" description="Low complexity" evidence="1">
    <location>
        <begin position="295"/>
        <end position="314"/>
    </location>
</feature>
<feature type="region of interest" description="Disordered" evidence="1">
    <location>
        <begin position="284"/>
        <end position="332"/>
    </location>
</feature>
<feature type="compositionally biased region" description="Acidic residues" evidence="1">
    <location>
        <begin position="166"/>
        <end position="181"/>
    </location>
</feature>
<dbReference type="EMBL" id="KZ678411">
    <property type="protein sequence ID" value="PSR92051.1"/>
    <property type="molecule type" value="Genomic_DNA"/>
</dbReference>
<keyword evidence="3" id="KW-1185">Reference proteome</keyword>
<feature type="region of interest" description="Disordered" evidence="1">
    <location>
        <begin position="379"/>
        <end position="426"/>
    </location>
</feature>
<gene>
    <name evidence="2" type="ORF">BD289DRAFT_481290</name>
</gene>
<name>A0A2T3ACU8_9PEZI</name>
<sequence length="625" mass="68691">MATSGSTRTRDLVISTAPSPHFATQGGLWVKQFPAADHDLDQLPQQAQHIHTALPQNDRPDQRTHQRTLAQQQQQQLLSADALVVIDANLNSSSSDLASPLTPTFSYHGSAHQRYASSASSLDLQQSFSPACADSPVSTVPPYEVTTATASLAPNAATTKRPLPDVQEDPLERDVDDEEEPTMTRLTSRQLEGLYDCLCDSPCIHQNSADMMVHSADWTHTVDGDMNHFDYDMGFLSDGDADLHSYKPRTSADSPLTGLTVRLGSRFPTLSRWRSTRRRNRAFTAVSEPSIDMPPALSRATSTSRSSSLSAPSRKFYDRTNEPPLPPTPALSFYEYQSTDSIASAVAIDIDRPEVRESIERERDLAHTPLLPPLLTEASSTTSVHLAQQPPPLQSPSVAPATMASSPELQSPPAFSTPSLRSKPSISSFRPPLLTSMSSPIVGMSEVVVSIPNLLEQHDAWSDRLGHANYTILPRPYFAEATDLETLRILRADWDLARTNYTKHMVRTGEHYGTTSKTYALTEAKWAETEREWRAAHDALLGRIAASKIATPDQLKWERLQDDTVAVVTIPNMLDADGKFPDLGDEDIVGPMERDAVMARDLGPDGDHSAKKFWKSLAGKVGLRK</sequence>
<dbReference type="Proteomes" id="UP000241462">
    <property type="component" value="Unassembled WGS sequence"/>
</dbReference>
<feature type="region of interest" description="Disordered" evidence="1">
    <location>
        <begin position="150"/>
        <end position="184"/>
    </location>
</feature>
<feature type="compositionally biased region" description="Low complexity" evidence="1">
    <location>
        <begin position="379"/>
        <end position="388"/>
    </location>
</feature>
<protein>
    <recommendedName>
        <fullName evidence="4">Only prolin and serin are matching in the corresponding protein</fullName>
    </recommendedName>
</protein>
<proteinExistence type="predicted"/>
<evidence type="ECO:0000256" key="1">
    <source>
        <dbReference type="SAM" id="MobiDB-lite"/>
    </source>
</evidence>
<accession>A0A2T3ACU8</accession>
<reference evidence="2 3" key="1">
    <citation type="journal article" date="2018" name="Mycol. Prog.">
        <title>Coniella lustricola, a new species from submerged detritus.</title>
        <authorList>
            <person name="Raudabaugh D.B."/>
            <person name="Iturriaga T."/>
            <person name="Carver A."/>
            <person name="Mondo S."/>
            <person name="Pangilinan J."/>
            <person name="Lipzen A."/>
            <person name="He G."/>
            <person name="Amirebrahimi M."/>
            <person name="Grigoriev I.V."/>
            <person name="Miller A.N."/>
        </authorList>
    </citation>
    <scope>NUCLEOTIDE SEQUENCE [LARGE SCALE GENOMIC DNA]</scope>
    <source>
        <strain evidence="2 3">B22-T-1</strain>
    </source>
</reference>
<evidence type="ECO:0000313" key="2">
    <source>
        <dbReference type="EMBL" id="PSR92051.1"/>
    </source>
</evidence>
<evidence type="ECO:0008006" key="4">
    <source>
        <dbReference type="Google" id="ProtNLM"/>
    </source>
</evidence>
<dbReference type="AlphaFoldDB" id="A0A2T3ACU8"/>